<name>A0A0N4W6X7_HAEPC</name>
<dbReference type="Proteomes" id="UP000268014">
    <property type="component" value="Unassembled WGS sequence"/>
</dbReference>
<reference evidence="3" key="1">
    <citation type="submission" date="2017-02" db="UniProtKB">
        <authorList>
            <consortium name="WormBaseParasite"/>
        </authorList>
    </citation>
    <scope>IDENTIFICATION</scope>
</reference>
<dbReference type="WBParaSite" id="HPLM_0000584001-mRNA-1">
    <property type="protein sequence ID" value="HPLM_0000584001-mRNA-1"/>
    <property type="gene ID" value="HPLM_0000584001"/>
</dbReference>
<keyword evidence="2" id="KW-1185">Reference proteome</keyword>
<organism evidence="3">
    <name type="scientific">Haemonchus placei</name>
    <name type="common">Barber's pole worm</name>
    <dbReference type="NCBI Taxonomy" id="6290"/>
    <lineage>
        <taxon>Eukaryota</taxon>
        <taxon>Metazoa</taxon>
        <taxon>Ecdysozoa</taxon>
        <taxon>Nematoda</taxon>
        <taxon>Chromadorea</taxon>
        <taxon>Rhabditida</taxon>
        <taxon>Rhabditina</taxon>
        <taxon>Rhabditomorpha</taxon>
        <taxon>Strongyloidea</taxon>
        <taxon>Trichostrongylidae</taxon>
        <taxon>Haemonchus</taxon>
    </lineage>
</organism>
<reference evidence="1 2" key="2">
    <citation type="submission" date="2018-11" db="EMBL/GenBank/DDBJ databases">
        <authorList>
            <consortium name="Pathogen Informatics"/>
        </authorList>
    </citation>
    <scope>NUCLEOTIDE SEQUENCE [LARGE SCALE GENOMIC DNA]</scope>
    <source>
        <strain evidence="1 2">MHpl1</strain>
    </source>
</reference>
<sequence>MVGRNYIKIPKSHVGLSMMEGDVDCENSTSRNKKTCAVYEMRAGIFATTSLCKLPGSTAAQLMLRKHLRDILIGWLN</sequence>
<evidence type="ECO:0000313" key="3">
    <source>
        <dbReference type="WBParaSite" id="HPLM_0000584001-mRNA-1"/>
    </source>
</evidence>
<dbReference type="EMBL" id="UZAF01016395">
    <property type="protein sequence ID" value="VDO27229.1"/>
    <property type="molecule type" value="Genomic_DNA"/>
</dbReference>
<dbReference type="AlphaFoldDB" id="A0A0N4W6X7"/>
<evidence type="ECO:0000313" key="2">
    <source>
        <dbReference type="Proteomes" id="UP000268014"/>
    </source>
</evidence>
<proteinExistence type="predicted"/>
<accession>A0A0N4W6X7</accession>
<gene>
    <name evidence="1" type="ORF">HPLM_LOCUS5832</name>
</gene>
<protein>
    <submittedName>
        <fullName evidence="3">Ovule protein</fullName>
    </submittedName>
</protein>
<evidence type="ECO:0000313" key="1">
    <source>
        <dbReference type="EMBL" id="VDO27229.1"/>
    </source>
</evidence>